<keyword evidence="11" id="KW-0472">Membrane</keyword>
<dbReference type="PROSITE" id="PS50109">
    <property type="entry name" value="HIS_KIN"/>
    <property type="match status" value="1"/>
</dbReference>
<evidence type="ECO:0000256" key="9">
    <source>
        <dbReference type="ARBA" id="ARBA00022840"/>
    </source>
</evidence>
<dbReference type="SUPFAM" id="SSF158472">
    <property type="entry name" value="HAMP domain-like"/>
    <property type="match status" value="1"/>
</dbReference>
<dbReference type="GO" id="GO:0000155">
    <property type="term" value="F:phosphorelay sensor kinase activity"/>
    <property type="evidence" value="ECO:0007669"/>
    <property type="project" value="InterPro"/>
</dbReference>
<dbReference type="InterPro" id="IPR005467">
    <property type="entry name" value="His_kinase_dom"/>
</dbReference>
<keyword evidence="10" id="KW-0175">Coiled coil</keyword>
<dbReference type="InterPro" id="IPR003661">
    <property type="entry name" value="HisK_dim/P_dom"/>
</dbReference>
<dbReference type="FunFam" id="3.30.565.10:FF:000006">
    <property type="entry name" value="Sensor histidine kinase WalK"/>
    <property type="match status" value="1"/>
</dbReference>
<proteinExistence type="predicted"/>
<sequence length="404" mass="43807">MNRLATRLTLVIVGVALLTTLLALLQGYLFERQAQELPTAVRDPLMAITDGLEQERTPESLRPQFEALIKGLTQNYEEVQALGVRFSRLRDQVLVLSIGVLVILSVGLALFLARRISGPITAVAGAAARIAEGDLSARAELPHYARRSRDETAVLAHHFNAMAAALEQLERERQALIADIAHELRTPLTILQGQLDAIQDGIVPFNQGELGKLDAQTELLSRLIDDLRTLSLADAKRLTLERVPTDLVSVARRVCDSFREKAQRQGLTLDFRSTAPHAPFTADPDRLAQVLTNLLENAVRYTPSGGWVGVSVKTLSGGLKLSVEDTGPGLSHEAQARVFERFYRAETSRGRAGGGSGLGLAIVRTLVELHGGRVEAHNRAAGGAAFHVTLPQVQDAQTLIKMGS</sequence>
<dbReference type="CDD" id="cd06225">
    <property type="entry name" value="HAMP"/>
    <property type="match status" value="1"/>
</dbReference>
<protein>
    <recommendedName>
        <fullName evidence="3">histidine kinase</fullName>
        <ecNumber evidence="3">2.7.13.3</ecNumber>
    </recommendedName>
</protein>
<feature type="transmembrane region" description="Helical" evidence="11">
    <location>
        <begin position="6"/>
        <end position="25"/>
    </location>
</feature>
<dbReference type="EMBL" id="CADCWP010000364">
    <property type="protein sequence ID" value="CAA9588638.1"/>
    <property type="molecule type" value="Genomic_DNA"/>
</dbReference>
<evidence type="ECO:0000256" key="3">
    <source>
        <dbReference type="ARBA" id="ARBA00012438"/>
    </source>
</evidence>
<keyword evidence="7" id="KW-0547">Nucleotide-binding</keyword>
<evidence type="ECO:0000256" key="10">
    <source>
        <dbReference type="SAM" id="Coils"/>
    </source>
</evidence>
<dbReference type="SMART" id="SM00304">
    <property type="entry name" value="HAMP"/>
    <property type="match status" value="1"/>
</dbReference>
<evidence type="ECO:0000256" key="5">
    <source>
        <dbReference type="ARBA" id="ARBA00022553"/>
    </source>
</evidence>
<keyword evidence="8" id="KW-0418">Kinase</keyword>
<dbReference type="PRINTS" id="PR00344">
    <property type="entry name" value="BCTRLSENSOR"/>
</dbReference>
<dbReference type="Gene3D" id="3.30.565.10">
    <property type="entry name" value="Histidine kinase-like ATPase, C-terminal domain"/>
    <property type="match status" value="1"/>
</dbReference>
<dbReference type="SUPFAM" id="SSF47384">
    <property type="entry name" value="Homodimeric domain of signal transducing histidine kinase"/>
    <property type="match status" value="1"/>
</dbReference>
<comment type="subcellular location">
    <subcellularLocation>
        <location evidence="2">Cell membrane</location>
        <topology evidence="2">Multi-pass membrane protein</topology>
    </subcellularLocation>
</comment>
<dbReference type="CDD" id="cd00082">
    <property type="entry name" value="HisKA"/>
    <property type="match status" value="1"/>
</dbReference>
<evidence type="ECO:0000256" key="1">
    <source>
        <dbReference type="ARBA" id="ARBA00000085"/>
    </source>
</evidence>
<evidence type="ECO:0000256" key="11">
    <source>
        <dbReference type="SAM" id="Phobius"/>
    </source>
</evidence>
<reference evidence="14" key="1">
    <citation type="submission" date="2020-02" db="EMBL/GenBank/DDBJ databases">
        <authorList>
            <person name="Meier V. D."/>
        </authorList>
    </citation>
    <scope>NUCLEOTIDE SEQUENCE</scope>
    <source>
        <strain evidence="14">AVDCRST_MAG86</strain>
    </source>
</reference>
<dbReference type="InterPro" id="IPR050980">
    <property type="entry name" value="2C_sensor_his_kinase"/>
</dbReference>
<evidence type="ECO:0000313" key="14">
    <source>
        <dbReference type="EMBL" id="CAA9588638.1"/>
    </source>
</evidence>
<keyword evidence="6" id="KW-0808">Transferase</keyword>
<dbReference type="InterPro" id="IPR036890">
    <property type="entry name" value="HATPase_C_sf"/>
</dbReference>
<feature type="domain" description="Histidine kinase" evidence="12">
    <location>
        <begin position="179"/>
        <end position="394"/>
    </location>
</feature>
<evidence type="ECO:0000256" key="2">
    <source>
        <dbReference type="ARBA" id="ARBA00004651"/>
    </source>
</evidence>
<evidence type="ECO:0000256" key="6">
    <source>
        <dbReference type="ARBA" id="ARBA00022679"/>
    </source>
</evidence>
<dbReference type="Pfam" id="PF00672">
    <property type="entry name" value="HAMP"/>
    <property type="match status" value="1"/>
</dbReference>
<dbReference type="InterPro" id="IPR003660">
    <property type="entry name" value="HAMP_dom"/>
</dbReference>
<keyword evidence="11" id="KW-0812">Transmembrane</keyword>
<evidence type="ECO:0000256" key="4">
    <source>
        <dbReference type="ARBA" id="ARBA00022475"/>
    </source>
</evidence>
<name>A0A6J4VT62_9DEIN</name>
<dbReference type="CDD" id="cd00075">
    <property type="entry name" value="HATPase"/>
    <property type="match status" value="1"/>
</dbReference>
<dbReference type="PANTHER" id="PTHR44936:SF10">
    <property type="entry name" value="SENSOR PROTEIN RSTB"/>
    <property type="match status" value="1"/>
</dbReference>
<evidence type="ECO:0000256" key="8">
    <source>
        <dbReference type="ARBA" id="ARBA00022777"/>
    </source>
</evidence>
<accession>A0A6J4VT62</accession>
<dbReference type="Gene3D" id="6.10.340.10">
    <property type="match status" value="1"/>
</dbReference>
<keyword evidence="5" id="KW-0597">Phosphoprotein</keyword>
<feature type="domain" description="HAMP" evidence="13">
    <location>
        <begin position="114"/>
        <end position="171"/>
    </location>
</feature>
<keyword evidence="9" id="KW-0067">ATP-binding</keyword>
<gene>
    <name evidence="14" type="ORF">AVDCRST_MAG86-4168</name>
</gene>
<evidence type="ECO:0000259" key="13">
    <source>
        <dbReference type="PROSITE" id="PS50885"/>
    </source>
</evidence>
<dbReference type="InterPro" id="IPR036097">
    <property type="entry name" value="HisK_dim/P_sf"/>
</dbReference>
<dbReference type="EC" id="2.7.13.3" evidence="3"/>
<comment type="catalytic activity">
    <reaction evidence="1">
        <text>ATP + protein L-histidine = ADP + protein N-phospho-L-histidine.</text>
        <dbReference type="EC" id="2.7.13.3"/>
    </reaction>
</comment>
<feature type="transmembrane region" description="Helical" evidence="11">
    <location>
        <begin position="93"/>
        <end position="113"/>
    </location>
</feature>
<dbReference type="Pfam" id="PF02518">
    <property type="entry name" value="HATPase_c"/>
    <property type="match status" value="1"/>
</dbReference>
<dbReference type="InterPro" id="IPR003594">
    <property type="entry name" value="HATPase_dom"/>
</dbReference>
<dbReference type="GO" id="GO:0005524">
    <property type="term" value="F:ATP binding"/>
    <property type="evidence" value="ECO:0007669"/>
    <property type="project" value="UniProtKB-KW"/>
</dbReference>
<dbReference type="InterPro" id="IPR004358">
    <property type="entry name" value="Sig_transdc_His_kin-like_C"/>
</dbReference>
<dbReference type="PANTHER" id="PTHR44936">
    <property type="entry name" value="SENSOR PROTEIN CREC"/>
    <property type="match status" value="1"/>
</dbReference>
<organism evidence="14">
    <name type="scientific">uncultured Truepera sp</name>
    <dbReference type="NCBI Taxonomy" id="543023"/>
    <lineage>
        <taxon>Bacteria</taxon>
        <taxon>Thermotogati</taxon>
        <taxon>Deinococcota</taxon>
        <taxon>Deinococci</taxon>
        <taxon>Trueperales</taxon>
        <taxon>Trueperaceae</taxon>
        <taxon>Truepera</taxon>
        <taxon>environmental samples</taxon>
    </lineage>
</organism>
<evidence type="ECO:0000256" key="7">
    <source>
        <dbReference type="ARBA" id="ARBA00022741"/>
    </source>
</evidence>
<dbReference type="AlphaFoldDB" id="A0A6J4VT62"/>
<evidence type="ECO:0000259" key="12">
    <source>
        <dbReference type="PROSITE" id="PS50109"/>
    </source>
</evidence>
<dbReference type="SMART" id="SM00387">
    <property type="entry name" value="HATPase_c"/>
    <property type="match status" value="1"/>
</dbReference>
<dbReference type="SUPFAM" id="SSF55874">
    <property type="entry name" value="ATPase domain of HSP90 chaperone/DNA topoisomerase II/histidine kinase"/>
    <property type="match status" value="1"/>
</dbReference>
<dbReference type="PROSITE" id="PS50885">
    <property type="entry name" value="HAMP"/>
    <property type="match status" value="1"/>
</dbReference>
<dbReference type="Pfam" id="PF00512">
    <property type="entry name" value="HisKA"/>
    <property type="match status" value="1"/>
</dbReference>
<keyword evidence="4" id="KW-1003">Cell membrane</keyword>
<dbReference type="SMART" id="SM00388">
    <property type="entry name" value="HisKA"/>
    <property type="match status" value="1"/>
</dbReference>
<dbReference type="GO" id="GO:0005886">
    <property type="term" value="C:plasma membrane"/>
    <property type="evidence" value="ECO:0007669"/>
    <property type="project" value="UniProtKB-SubCell"/>
</dbReference>
<feature type="coiled-coil region" evidence="10">
    <location>
        <begin position="159"/>
        <end position="186"/>
    </location>
</feature>
<dbReference type="Gene3D" id="1.10.287.130">
    <property type="match status" value="1"/>
</dbReference>
<keyword evidence="11" id="KW-1133">Transmembrane helix</keyword>